<dbReference type="PANTHER" id="PTHR35849:SF2">
    <property type="entry name" value="BLR2341 PROTEIN"/>
    <property type="match status" value="1"/>
</dbReference>
<dbReference type="Proteomes" id="UP000501991">
    <property type="component" value="Chromosome"/>
</dbReference>
<dbReference type="Pfam" id="PF13466">
    <property type="entry name" value="STAS_2"/>
    <property type="match status" value="1"/>
</dbReference>
<dbReference type="InterPro" id="IPR058548">
    <property type="entry name" value="MlaB-like_STAS"/>
</dbReference>
<dbReference type="SUPFAM" id="SSF52091">
    <property type="entry name" value="SpoIIaa-like"/>
    <property type="match status" value="1"/>
</dbReference>
<proteinExistence type="predicted"/>
<dbReference type="AlphaFoldDB" id="A0A6C1B3N0"/>
<dbReference type="InterPro" id="IPR036513">
    <property type="entry name" value="STAS_dom_sf"/>
</dbReference>
<dbReference type="CDD" id="cd07043">
    <property type="entry name" value="STAS_anti-anti-sigma_factors"/>
    <property type="match status" value="1"/>
</dbReference>
<evidence type="ECO:0000313" key="2">
    <source>
        <dbReference type="EMBL" id="QID16804.1"/>
    </source>
</evidence>
<dbReference type="InterPro" id="IPR052746">
    <property type="entry name" value="MlaB_ABC_Transporter"/>
</dbReference>
<evidence type="ECO:0000313" key="3">
    <source>
        <dbReference type="Proteomes" id="UP000501991"/>
    </source>
</evidence>
<name>A0A6C1B3N0_9RHOO</name>
<protein>
    <submittedName>
        <fullName evidence="2">STAS domain-containing protein</fullName>
    </submittedName>
</protein>
<reference evidence="2 3" key="1">
    <citation type="submission" date="2020-02" db="EMBL/GenBank/DDBJ databases">
        <title>Nitrogenibacter mangrovi gen. nov., sp. nov. isolated from mangrove sediment, a denitrifying betaproteobacterium.</title>
        <authorList>
            <person name="Liao H."/>
            <person name="Tian Y."/>
        </authorList>
    </citation>
    <scope>NUCLEOTIDE SEQUENCE [LARGE SCALE GENOMIC DNA]</scope>
    <source>
        <strain evidence="2 3">M9-3-2</strain>
    </source>
</reference>
<keyword evidence="3" id="KW-1185">Reference proteome</keyword>
<dbReference type="Gene3D" id="3.30.750.24">
    <property type="entry name" value="STAS domain"/>
    <property type="match status" value="1"/>
</dbReference>
<feature type="domain" description="STAS" evidence="1">
    <location>
        <begin position="14"/>
        <end position="110"/>
    </location>
</feature>
<dbReference type="InterPro" id="IPR002645">
    <property type="entry name" value="STAS_dom"/>
</dbReference>
<dbReference type="RefSeq" id="WP_173763972.1">
    <property type="nucleotide sequence ID" value="NZ_CP048836.1"/>
</dbReference>
<dbReference type="PANTHER" id="PTHR35849">
    <property type="entry name" value="BLR2341 PROTEIN"/>
    <property type="match status" value="1"/>
</dbReference>
<dbReference type="PROSITE" id="PS50801">
    <property type="entry name" value="STAS"/>
    <property type="match status" value="1"/>
</dbReference>
<organism evidence="2 3">
    <name type="scientific">Nitrogeniibacter mangrovi</name>
    <dbReference type="NCBI Taxonomy" id="2016596"/>
    <lineage>
        <taxon>Bacteria</taxon>
        <taxon>Pseudomonadati</taxon>
        <taxon>Pseudomonadota</taxon>
        <taxon>Betaproteobacteria</taxon>
        <taxon>Rhodocyclales</taxon>
        <taxon>Zoogloeaceae</taxon>
        <taxon>Nitrogeniibacter</taxon>
    </lineage>
</organism>
<dbReference type="KEGG" id="azq:G3580_03615"/>
<evidence type="ECO:0000259" key="1">
    <source>
        <dbReference type="PROSITE" id="PS50801"/>
    </source>
</evidence>
<gene>
    <name evidence="2" type="ORF">G3580_03615</name>
</gene>
<dbReference type="EMBL" id="CP048836">
    <property type="protein sequence ID" value="QID16804.1"/>
    <property type="molecule type" value="Genomic_DNA"/>
</dbReference>
<accession>A0A6C1B3N0</accession>
<sequence>MPEHTEIDAPHHRLALDGELTVYRAAELKPLLIDAVRAHRAVAADLGAVTEFDSAGVQLLMLAGGEAQRLGHDFVIERCSEPVRELLAFFNLPAMLPPSGDTAAMETTHE</sequence>